<keyword evidence="1" id="KW-0472">Membrane</keyword>
<feature type="transmembrane region" description="Helical" evidence="1">
    <location>
        <begin position="160"/>
        <end position="181"/>
    </location>
</feature>
<keyword evidence="1" id="KW-1133">Transmembrane helix</keyword>
<organism evidence="2 3">
    <name type="scientific">Mesoplasma florum</name>
    <name type="common">Acholeplasma florum</name>
    <dbReference type="NCBI Taxonomy" id="2151"/>
    <lineage>
        <taxon>Bacteria</taxon>
        <taxon>Bacillati</taxon>
        <taxon>Mycoplasmatota</taxon>
        <taxon>Mollicutes</taxon>
        <taxon>Entomoplasmatales</taxon>
        <taxon>Entomoplasmataceae</taxon>
        <taxon>Mesoplasma</taxon>
    </lineage>
</organism>
<protein>
    <recommendedName>
        <fullName evidence="4">ABC transporter permease</fullName>
    </recommendedName>
</protein>
<evidence type="ECO:0000313" key="2">
    <source>
        <dbReference type="EMBL" id="AVN64571.1"/>
    </source>
</evidence>
<accession>A0A2R3P7X8</accession>
<feature type="transmembrane region" description="Helical" evidence="1">
    <location>
        <begin position="127"/>
        <end position="148"/>
    </location>
</feature>
<gene>
    <name evidence="2" type="ORF">CG003_02825</name>
</gene>
<evidence type="ECO:0000313" key="3">
    <source>
        <dbReference type="Proteomes" id="UP000239216"/>
    </source>
</evidence>
<dbReference type="RefSeq" id="WP_029511707.1">
    <property type="nucleotide sequence ID" value="NZ_CP022513.1"/>
</dbReference>
<feature type="transmembrane region" description="Helical" evidence="1">
    <location>
        <begin position="28"/>
        <end position="47"/>
    </location>
</feature>
<evidence type="ECO:0000256" key="1">
    <source>
        <dbReference type="SAM" id="Phobius"/>
    </source>
</evidence>
<dbReference type="Proteomes" id="UP000239216">
    <property type="component" value="Chromosome"/>
</dbReference>
<feature type="transmembrane region" description="Helical" evidence="1">
    <location>
        <begin position="216"/>
        <end position="233"/>
    </location>
</feature>
<keyword evidence="1" id="KW-0812">Transmembrane</keyword>
<dbReference type="EMBL" id="CP022513">
    <property type="protein sequence ID" value="AVN64571.1"/>
    <property type="molecule type" value="Genomic_DNA"/>
</dbReference>
<feature type="transmembrane region" description="Helical" evidence="1">
    <location>
        <begin position="305"/>
        <end position="329"/>
    </location>
</feature>
<evidence type="ECO:0008006" key="4">
    <source>
        <dbReference type="Google" id="ProtNLM"/>
    </source>
</evidence>
<proteinExistence type="predicted"/>
<reference evidence="2 3" key="1">
    <citation type="submission" date="2017-07" db="EMBL/GenBank/DDBJ databases">
        <title>Comparative genomic analysis of Mesoplasma florum.</title>
        <authorList>
            <person name="Baby V."/>
            <person name="Lachance J.-C."/>
            <person name="Gagnon J."/>
            <person name="Lucier J.-F."/>
            <person name="Matteau D."/>
            <person name="Knight T.F."/>
            <person name="Rodrigue S."/>
        </authorList>
    </citation>
    <scope>NUCLEOTIDE SEQUENCE [LARGE SCALE GENOMIC DNA]</scope>
    <source>
        <strain evidence="2 3">CnuA-2</strain>
    </source>
</reference>
<dbReference type="AlphaFoldDB" id="A0A2R3P7X8"/>
<feature type="transmembrane region" description="Helical" evidence="1">
    <location>
        <begin position="253"/>
        <end position="270"/>
    </location>
</feature>
<name>A0A2R3P7X8_MESFO</name>
<sequence length="339" mass="38741">MKNNYFTLKKQSVNKWFSNNYSVSDWKFWFKLSFVIILFAVLLMSYLKPIIDSSIYVKQINDILNNPEINIKTVEELITFAEGKNYDWLIITKVGDQNIPNIISTINFTIIDEAKTLHANYQPFEDIWFRTSFFTLLSNILVLVWMTTSFIKPKNEGEKGLISTNGAILTATFITITFLIYQLSLRPTVIATSLGNGESLLQAIFPSATSVIENEVFHTFGPIAFVLYVILGMNHDSKENISTKFLHKNWMQGIITLISYGVYSILRGLLKESGGTSPTSMYAYPYFFLQITTPAKDGLLGIPGVVWFFMFVVIIAGIYIGFSTLYRYLIIKRIDKMNK</sequence>